<gene>
    <name evidence="2" type="ORF">Tco_0727063</name>
</gene>
<proteinExistence type="predicted"/>
<feature type="region of interest" description="Disordered" evidence="1">
    <location>
        <begin position="1"/>
        <end position="75"/>
    </location>
</feature>
<sequence>MVMLSQFQEDTMIKTRMKNPSAGSNRGTKRRRSGKEAELSKEPTHKERDDDVTPPRETQDERQWHPSNSPTPDRE</sequence>
<comment type="caution">
    <text evidence="2">The sequence shown here is derived from an EMBL/GenBank/DDBJ whole genome shotgun (WGS) entry which is preliminary data.</text>
</comment>
<reference evidence="2" key="1">
    <citation type="journal article" date="2022" name="Int. J. Mol. Sci.">
        <title>Draft Genome of Tanacetum Coccineum: Genomic Comparison of Closely Related Tanacetum-Family Plants.</title>
        <authorList>
            <person name="Yamashiro T."/>
            <person name="Shiraishi A."/>
            <person name="Nakayama K."/>
            <person name="Satake H."/>
        </authorList>
    </citation>
    <scope>NUCLEOTIDE SEQUENCE</scope>
</reference>
<organism evidence="2 3">
    <name type="scientific">Tanacetum coccineum</name>
    <dbReference type="NCBI Taxonomy" id="301880"/>
    <lineage>
        <taxon>Eukaryota</taxon>
        <taxon>Viridiplantae</taxon>
        <taxon>Streptophyta</taxon>
        <taxon>Embryophyta</taxon>
        <taxon>Tracheophyta</taxon>
        <taxon>Spermatophyta</taxon>
        <taxon>Magnoliopsida</taxon>
        <taxon>eudicotyledons</taxon>
        <taxon>Gunneridae</taxon>
        <taxon>Pentapetalae</taxon>
        <taxon>asterids</taxon>
        <taxon>campanulids</taxon>
        <taxon>Asterales</taxon>
        <taxon>Asteraceae</taxon>
        <taxon>Asteroideae</taxon>
        <taxon>Anthemideae</taxon>
        <taxon>Anthemidinae</taxon>
        <taxon>Tanacetum</taxon>
    </lineage>
</organism>
<accession>A0ABQ4YJQ7</accession>
<reference evidence="2" key="2">
    <citation type="submission" date="2022-01" db="EMBL/GenBank/DDBJ databases">
        <authorList>
            <person name="Yamashiro T."/>
            <person name="Shiraishi A."/>
            <person name="Satake H."/>
            <person name="Nakayama K."/>
        </authorList>
    </citation>
    <scope>NUCLEOTIDE SEQUENCE</scope>
</reference>
<evidence type="ECO:0000256" key="1">
    <source>
        <dbReference type="SAM" id="MobiDB-lite"/>
    </source>
</evidence>
<feature type="compositionally biased region" description="Polar residues" evidence="1">
    <location>
        <begin position="65"/>
        <end position="75"/>
    </location>
</feature>
<feature type="compositionally biased region" description="Basic and acidic residues" evidence="1">
    <location>
        <begin position="34"/>
        <end position="64"/>
    </location>
</feature>
<protein>
    <submittedName>
        <fullName evidence="2">Uncharacterized protein</fullName>
    </submittedName>
</protein>
<evidence type="ECO:0000313" key="2">
    <source>
        <dbReference type="EMBL" id="GJS77182.1"/>
    </source>
</evidence>
<name>A0ABQ4YJQ7_9ASTR</name>
<evidence type="ECO:0000313" key="3">
    <source>
        <dbReference type="Proteomes" id="UP001151760"/>
    </source>
</evidence>
<dbReference type="EMBL" id="BQNB010010429">
    <property type="protein sequence ID" value="GJS77182.1"/>
    <property type="molecule type" value="Genomic_DNA"/>
</dbReference>
<keyword evidence="3" id="KW-1185">Reference proteome</keyword>
<dbReference type="Proteomes" id="UP001151760">
    <property type="component" value="Unassembled WGS sequence"/>
</dbReference>